<keyword evidence="8" id="KW-1185">Reference proteome</keyword>
<dbReference type="PROSITE" id="PS00687">
    <property type="entry name" value="ALDEHYDE_DEHYDR_GLU"/>
    <property type="match status" value="1"/>
</dbReference>
<dbReference type="InterPro" id="IPR015590">
    <property type="entry name" value="Aldehyde_DH_dom"/>
</dbReference>
<dbReference type="EMBL" id="VCAU01000011">
    <property type="protein sequence ID" value="KAF9892689.1"/>
    <property type="molecule type" value="Genomic_DNA"/>
</dbReference>
<protein>
    <recommendedName>
        <fullName evidence="6">Aldehyde dehydrogenase domain-containing protein</fullName>
    </recommendedName>
</protein>
<sequence length="501" mass="54883">MSSASIEPWDLPTLDAAESHLRQSAFRPFHLRNLINGDLLAASSDCDSIASFNPKTGQQFASVPNSSPDVVDQAVRAAEQAFPAWAATSPSLRSQYLQRIAAGIEARRELFAVWESIDQGKTLARARVEIDRAVSNFRYFSTYILHQETHARWTDTNILTYEHRSPKGVFALISPWNMPLYLLTWKIAPCLAFGCTAVAKPSEVTSVSAYLLATVFQEAELPAGVINLVFGGGNPTGSALIRHPRVKGVSFTGGTATGRQIRRDTVDEIGKYLSLELGGKNPTLVFEDVDLEKAVATAAAAAFENQGEICLCGSRVYVQRSIWDAFLPRFVQYVRTNYVVGKNVGAVVSLPHYRKIRQYLTIAADDPATVFHLGSVPVETPESGYWIEPSILTVSDSSCLLKDEIFGPVVTLTPFDTEREAIEKANDSEYGLASVLLTNDGSRMRRVGEKIDAGLVWVNSWLVRELGTPFGGMKASGTGREGGEYSRDVFTTVRTLHIPQA</sequence>
<dbReference type="CDD" id="cd07093">
    <property type="entry name" value="ALDH_F8_HMSADH"/>
    <property type="match status" value="1"/>
</dbReference>
<dbReference type="Pfam" id="PF00171">
    <property type="entry name" value="Aldedh"/>
    <property type="match status" value="1"/>
</dbReference>
<dbReference type="FunFam" id="3.40.605.10:FF:000007">
    <property type="entry name" value="NAD/NADP-dependent betaine aldehyde dehydrogenase"/>
    <property type="match status" value="1"/>
</dbReference>
<evidence type="ECO:0000256" key="1">
    <source>
        <dbReference type="ARBA" id="ARBA00009986"/>
    </source>
</evidence>
<dbReference type="PROSITE" id="PS00070">
    <property type="entry name" value="ALDEHYDE_DEHYDR_CYS"/>
    <property type="match status" value="1"/>
</dbReference>
<reference evidence="7" key="2">
    <citation type="submission" date="2020-02" db="EMBL/GenBank/DDBJ databases">
        <authorList>
            <person name="Gilchrist C.L.M."/>
            <person name="Chooi Y.-H."/>
        </authorList>
    </citation>
    <scope>NUCLEOTIDE SEQUENCE</scope>
    <source>
        <strain evidence="7">MST-FP2251</strain>
    </source>
</reference>
<dbReference type="InterPro" id="IPR016163">
    <property type="entry name" value="Ald_DH_C"/>
</dbReference>
<dbReference type="Gene3D" id="3.40.605.10">
    <property type="entry name" value="Aldehyde Dehydrogenase, Chain A, domain 1"/>
    <property type="match status" value="1"/>
</dbReference>
<dbReference type="AlphaFoldDB" id="A0AAD4CU00"/>
<evidence type="ECO:0000256" key="2">
    <source>
        <dbReference type="ARBA" id="ARBA00023002"/>
    </source>
</evidence>
<dbReference type="SUPFAM" id="SSF53720">
    <property type="entry name" value="ALDH-like"/>
    <property type="match status" value="1"/>
</dbReference>
<dbReference type="GO" id="GO:0016620">
    <property type="term" value="F:oxidoreductase activity, acting on the aldehyde or oxo group of donors, NAD or NADP as acceptor"/>
    <property type="evidence" value="ECO:0007669"/>
    <property type="project" value="InterPro"/>
</dbReference>
<dbReference type="InterPro" id="IPR016160">
    <property type="entry name" value="Ald_DH_CS_CYS"/>
</dbReference>
<dbReference type="InterPro" id="IPR016161">
    <property type="entry name" value="Ald_DH/histidinol_DH"/>
</dbReference>
<organism evidence="7 8">
    <name type="scientific">Aspergillus nanangensis</name>
    <dbReference type="NCBI Taxonomy" id="2582783"/>
    <lineage>
        <taxon>Eukaryota</taxon>
        <taxon>Fungi</taxon>
        <taxon>Dikarya</taxon>
        <taxon>Ascomycota</taxon>
        <taxon>Pezizomycotina</taxon>
        <taxon>Eurotiomycetes</taxon>
        <taxon>Eurotiomycetidae</taxon>
        <taxon>Eurotiales</taxon>
        <taxon>Aspergillaceae</taxon>
        <taxon>Aspergillus</taxon>
        <taxon>Aspergillus subgen. Circumdati</taxon>
    </lineage>
</organism>
<keyword evidence="2 5" id="KW-0560">Oxidoreductase</keyword>
<dbReference type="InterPro" id="IPR016162">
    <property type="entry name" value="Ald_DH_N"/>
</dbReference>
<feature type="domain" description="Aldehyde dehydrogenase" evidence="6">
    <location>
        <begin position="44"/>
        <end position="495"/>
    </location>
</feature>
<comment type="similarity">
    <text evidence="1 5">Belongs to the aldehyde dehydrogenase family.</text>
</comment>
<dbReference type="PANTHER" id="PTHR43720">
    <property type="entry name" value="2-AMINOMUCONIC SEMIALDEHYDE DEHYDROGENASE"/>
    <property type="match status" value="1"/>
</dbReference>
<keyword evidence="3" id="KW-0520">NAD</keyword>
<evidence type="ECO:0000313" key="7">
    <source>
        <dbReference type="EMBL" id="KAF9892689.1"/>
    </source>
</evidence>
<evidence type="ECO:0000256" key="3">
    <source>
        <dbReference type="ARBA" id="ARBA00023027"/>
    </source>
</evidence>
<reference evidence="7" key="1">
    <citation type="journal article" date="2019" name="Beilstein J. Org. Chem.">
        <title>Nanangenines: drimane sesquiterpenoids as the dominant metabolite cohort of a novel Australian fungus, Aspergillus nanangensis.</title>
        <authorList>
            <person name="Lacey H.J."/>
            <person name="Gilchrist C.L.M."/>
            <person name="Crombie A."/>
            <person name="Kalaitzis J.A."/>
            <person name="Vuong D."/>
            <person name="Rutledge P.J."/>
            <person name="Turner P."/>
            <person name="Pitt J.I."/>
            <person name="Lacey E."/>
            <person name="Chooi Y.H."/>
            <person name="Piggott A.M."/>
        </authorList>
    </citation>
    <scope>NUCLEOTIDE SEQUENCE</scope>
    <source>
        <strain evidence="7">MST-FP2251</strain>
    </source>
</reference>
<proteinExistence type="inferred from homology"/>
<dbReference type="Gene3D" id="3.40.309.10">
    <property type="entry name" value="Aldehyde Dehydrogenase, Chain A, domain 2"/>
    <property type="match status" value="1"/>
</dbReference>
<dbReference type="Proteomes" id="UP001194746">
    <property type="component" value="Unassembled WGS sequence"/>
</dbReference>
<gene>
    <name evidence="7" type="ORF">FE257_001091</name>
</gene>
<evidence type="ECO:0000259" key="6">
    <source>
        <dbReference type="Pfam" id="PF00171"/>
    </source>
</evidence>
<name>A0AAD4CU00_ASPNN</name>
<feature type="active site" evidence="4">
    <location>
        <position position="276"/>
    </location>
</feature>
<comment type="caution">
    <text evidence="7">The sequence shown here is derived from an EMBL/GenBank/DDBJ whole genome shotgun (WGS) entry which is preliminary data.</text>
</comment>
<evidence type="ECO:0000256" key="5">
    <source>
        <dbReference type="RuleBase" id="RU003345"/>
    </source>
</evidence>
<dbReference type="InterPro" id="IPR029510">
    <property type="entry name" value="Ald_DH_CS_GLU"/>
</dbReference>
<evidence type="ECO:0000256" key="4">
    <source>
        <dbReference type="PROSITE-ProRule" id="PRU10007"/>
    </source>
</evidence>
<evidence type="ECO:0000313" key="8">
    <source>
        <dbReference type="Proteomes" id="UP001194746"/>
    </source>
</evidence>
<dbReference type="PANTHER" id="PTHR43720:SF2">
    <property type="entry name" value="2-AMINOMUCONIC SEMIALDEHYDE DEHYDROGENASE"/>
    <property type="match status" value="1"/>
</dbReference>
<accession>A0AAD4CU00</accession>